<evidence type="ECO:0000313" key="2">
    <source>
        <dbReference type="EMBL" id="SOZ68771.1"/>
    </source>
</evidence>
<name>A0A375EAY7_9BURK</name>
<protein>
    <submittedName>
        <fullName evidence="2">Uncharacterized protein</fullName>
    </submittedName>
</protein>
<proteinExistence type="predicted"/>
<comment type="caution">
    <text evidence="2">The sequence shown here is derived from an EMBL/GenBank/DDBJ whole genome shotgun (WGS) entry which is preliminary data.</text>
</comment>
<organism evidence="2">
    <name type="scientific">Cupriavidus taiwanensis</name>
    <dbReference type="NCBI Taxonomy" id="164546"/>
    <lineage>
        <taxon>Bacteria</taxon>
        <taxon>Pseudomonadati</taxon>
        <taxon>Pseudomonadota</taxon>
        <taxon>Betaproteobacteria</taxon>
        <taxon>Burkholderiales</taxon>
        <taxon>Burkholderiaceae</taxon>
        <taxon>Cupriavidus</taxon>
    </lineage>
</organism>
<sequence>MERAERLPANGLKSGEVRDRAGPPHLSRGVGRRRKLWQAVACYKPMSSLMTGASGGSVRSASMP</sequence>
<feature type="region of interest" description="Disordered" evidence="1">
    <location>
        <begin position="1"/>
        <end position="31"/>
    </location>
</feature>
<dbReference type="EMBL" id="OFTH01000037">
    <property type="protein sequence ID" value="SOZ68771.1"/>
    <property type="molecule type" value="Genomic_DNA"/>
</dbReference>
<dbReference type="Proteomes" id="UP000256952">
    <property type="component" value="Chromosome CBM2613_b"/>
</dbReference>
<evidence type="ECO:0000256" key="1">
    <source>
        <dbReference type="SAM" id="MobiDB-lite"/>
    </source>
</evidence>
<dbReference type="AlphaFoldDB" id="A0A375EAY7"/>
<reference evidence="2" key="1">
    <citation type="submission" date="2018-01" db="EMBL/GenBank/DDBJ databases">
        <authorList>
            <person name="Clerissi C."/>
        </authorList>
    </citation>
    <scope>NUCLEOTIDE SEQUENCE</scope>
    <source>
        <strain evidence="2">Cupriavidus taiwanensis STM 8556</strain>
    </source>
</reference>
<accession>A0A375EAY7</accession>
<gene>
    <name evidence="2" type="ORF">CBM2613_B120077</name>
</gene>